<reference evidence="8 9" key="1">
    <citation type="journal article" date="2021" name="Comput. Struct. Biotechnol. J.">
        <title>De novo genome assembly of the potent medicinal plant Rehmannia glutinosa using nanopore technology.</title>
        <authorList>
            <person name="Ma L."/>
            <person name="Dong C."/>
            <person name="Song C."/>
            <person name="Wang X."/>
            <person name="Zheng X."/>
            <person name="Niu Y."/>
            <person name="Chen S."/>
            <person name="Feng W."/>
        </authorList>
    </citation>
    <scope>NUCLEOTIDE SEQUENCE [LARGE SCALE GENOMIC DNA]</scope>
    <source>
        <strain evidence="8">DH-2019</strain>
    </source>
</reference>
<evidence type="ECO:0000259" key="7">
    <source>
        <dbReference type="Pfam" id="PF25512"/>
    </source>
</evidence>
<accession>A0ABR0UX84</accession>
<dbReference type="PROSITE" id="PS50297">
    <property type="entry name" value="ANK_REP_REGION"/>
    <property type="match status" value="1"/>
</dbReference>
<keyword evidence="5" id="KW-0040">ANK repeat</keyword>
<evidence type="ECO:0000313" key="9">
    <source>
        <dbReference type="Proteomes" id="UP001318860"/>
    </source>
</evidence>
<dbReference type="Gene3D" id="1.25.40.20">
    <property type="entry name" value="Ankyrin repeat-containing domain"/>
    <property type="match status" value="1"/>
</dbReference>
<name>A0ABR0UX84_REHGL</name>
<feature type="region of interest" description="Disordered" evidence="6">
    <location>
        <begin position="562"/>
        <end position="585"/>
    </location>
</feature>
<dbReference type="PANTHER" id="PTHR14493">
    <property type="entry name" value="UNKEMPT FAMILY MEMBER"/>
    <property type="match status" value="1"/>
</dbReference>
<dbReference type="Pfam" id="PF25512">
    <property type="entry name" value="zf-CCCH_AtC3H23"/>
    <property type="match status" value="1"/>
</dbReference>
<evidence type="ECO:0000256" key="2">
    <source>
        <dbReference type="ARBA" id="ARBA00022771"/>
    </source>
</evidence>
<evidence type="ECO:0000256" key="5">
    <source>
        <dbReference type="PROSITE-ProRule" id="PRU00023"/>
    </source>
</evidence>
<evidence type="ECO:0000256" key="4">
    <source>
        <dbReference type="ARBA" id="ARBA00023125"/>
    </source>
</evidence>
<proteinExistence type="predicted"/>
<sequence>MNVNILNPEEDAFASLLELAANNDLEGFQKQVDREPSSVDEVGLWYGRRKGSSSQMVLQHRTPLMVAATYGSIDVLKNIISLPEVDVNRSCGVDGCTTLHCAASSGSVNAVDVVKLLLAAGADPDRTDANGRRPVDAIIVSPVLQGTKNSLQTMLTTDSPFQEEHDLRVSIGSSNTNSPPEKKEYPIDPSLPDIKNSIYSTDEFRMFSFKIRPCSRAYSHDWTECPFVHPVKTPRRDPRKTRLCKDGTSCNRRVCFFAHTQEELRPLYVSTGSAVPSPRSASAANAMDFAAAMGLLPGSPSTVPLMSPSPYTPPMSPSNNDISSMGWSPQQNVPVLHLPGSNLQSSRLRSSFNARDFPAEDLCLYPDTDLQQQQQFLDELSLMSQPSSLNISARPKTLTPSNLDDMFCAESSSSPRYTNQALPPSAVFSPNHKSAILNQFHQQQSMLSPVKTKFSPFGLPSPGRMSPSNVDPVSPMSARMTMIAQREKQHQQFRSLSSRELGSSAAAAVASLEETWSKWDTPHGRPEWAPATDEYGKFKRSSSFELHNNGVEEPDLSWVQSLVKESPQDPREKSSSRVGECEDSTEQVDQSVLGAWLEQMQLDQLRLDQLVAQ</sequence>
<feature type="compositionally biased region" description="Basic and acidic residues" evidence="6">
    <location>
        <begin position="566"/>
        <end position="575"/>
    </location>
</feature>
<feature type="domain" description="AtC3H23-like CCCH zinc finger" evidence="7">
    <location>
        <begin position="203"/>
        <end position="236"/>
    </location>
</feature>
<evidence type="ECO:0000256" key="3">
    <source>
        <dbReference type="ARBA" id="ARBA00022833"/>
    </source>
</evidence>
<evidence type="ECO:0000256" key="6">
    <source>
        <dbReference type="SAM" id="MobiDB-lite"/>
    </source>
</evidence>
<dbReference type="SMART" id="SM00248">
    <property type="entry name" value="ANK"/>
    <property type="match status" value="2"/>
</dbReference>
<feature type="repeat" description="ANK" evidence="5">
    <location>
        <begin position="94"/>
        <end position="129"/>
    </location>
</feature>
<protein>
    <recommendedName>
        <fullName evidence="7">AtC3H23-like CCCH zinc finger domain-containing protein</fullName>
    </recommendedName>
</protein>
<feature type="region of interest" description="Disordered" evidence="6">
    <location>
        <begin position="170"/>
        <end position="189"/>
    </location>
</feature>
<comment type="caution">
    <text evidence="8">The sequence shown here is derived from an EMBL/GenBank/DDBJ whole genome shotgun (WGS) entry which is preliminary data.</text>
</comment>
<organism evidence="8 9">
    <name type="scientific">Rehmannia glutinosa</name>
    <name type="common">Chinese foxglove</name>
    <dbReference type="NCBI Taxonomy" id="99300"/>
    <lineage>
        <taxon>Eukaryota</taxon>
        <taxon>Viridiplantae</taxon>
        <taxon>Streptophyta</taxon>
        <taxon>Embryophyta</taxon>
        <taxon>Tracheophyta</taxon>
        <taxon>Spermatophyta</taxon>
        <taxon>Magnoliopsida</taxon>
        <taxon>eudicotyledons</taxon>
        <taxon>Gunneridae</taxon>
        <taxon>Pentapetalae</taxon>
        <taxon>asterids</taxon>
        <taxon>lamiids</taxon>
        <taxon>Lamiales</taxon>
        <taxon>Orobanchaceae</taxon>
        <taxon>Rehmannieae</taxon>
        <taxon>Rehmannia</taxon>
    </lineage>
</organism>
<dbReference type="InterPro" id="IPR036770">
    <property type="entry name" value="Ankyrin_rpt-contain_sf"/>
</dbReference>
<dbReference type="Pfam" id="PF12796">
    <property type="entry name" value="Ank_2"/>
    <property type="match status" value="1"/>
</dbReference>
<dbReference type="InterPro" id="IPR002110">
    <property type="entry name" value="Ankyrin_rpt"/>
</dbReference>
<dbReference type="InterPro" id="IPR057444">
    <property type="entry name" value="Znf-CCCH_AtC3H23-like"/>
</dbReference>
<evidence type="ECO:0000313" key="8">
    <source>
        <dbReference type="EMBL" id="KAK6127328.1"/>
    </source>
</evidence>
<dbReference type="InterPro" id="IPR045234">
    <property type="entry name" value="Unkempt-like"/>
</dbReference>
<keyword evidence="1" id="KW-0479">Metal-binding</keyword>
<dbReference type="PRINTS" id="PR01415">
    <property type="entry name" value="ANKYRIN"/>
</dbReference>
<evidence type="ECO:0000256" key="1">
    <source>
        <dbReference type="ARBA" id="ARBA00022723"/>
    </source>
</evidence>
<dbReference type="PANTHER" id="PTHR14493:SF50">
    <property type="entry name" value="RING FINGER PROTEIN UNKEMPT"/>
    <property type="match status" value="1"/>
</dbReference>
<keyword evidence="2" id="KW-0863">Zinc-finger</keyword>
<keyword evidence="3" id="KW-0862">Zinc</keyword>
<gene>
    <name evidence="8" type="ORF">DH2020_038929</name>
</gene>
<dbReference type="Proteomes" id="UP001318860">
    <property type="component" value="Unassembled WGS sequence"/>
</dbReference>
<dbReference type="SUPFAM" id="SSF48403">
    <property type="entry name" value="Ankyrin repeat"/>
    <property type="match status" value="1"/>
</dbReference>
<keyword evidence="9" id="KW-1185">Reference proteome</keyword>
<dbReference type="EMBL" id="JABTTQ020001891">
    <property type="protein sequence ID" value="KAK6127328.1"/>
    <property type="molecule type" value="Genomic_DNA"/>
</dbReference>
<keyword evidence="4" id="KW-0238">DNA-binding</keyword>
<dbReference type="PROSITE" id="PS50088">
    <property type="entry name" value="ANK_REPEAT"/>
    <property type="match status" value="1"/>
</dbReference>